<dbReference type="AlphaFoldDB" id="A0A6J4ITA7"/>
<organism evidence="1">
    <name type="scientific">uncultured Chloroflexia bacterium</name>
    <dbReference type="NCBI Taxonomy" id="1672391"/>
    <lineage>
        <taxon>Bacteria</taxon>
        <taxon>Bacillati</taxon>
        <taxon>Chloroflexota</taxon>
        <taxon>Chloroflexia</taxon>
        <taxon>environmental samples</taxon>
    </lineage>
</organism>
<accession>A0A6J4ITA7</accession>
<feature type="non-terminal residue" evidence="1">
    <location>
        <position position="1"/>
    </location>
</feature>
<proteinExistence type="predicted"/>
<name>A0A6J4ITA7_9CHLR</name>
<dbReference type="EMBL" id="CADCTK010000538">
    <property type="protein sequence ID" value="CAA9261501.1"/>
    <property type="molecule type" value="Genomic_DNA"/>
</dbReference>
<reference evidence="1" key="1">
    <citation type="submission" date="2020-02" db="EMBL/GenBank/DDBJ databases">
        <authorList>
            <person name="Meier V. D."/>
        </authorList>
    </citation>
    <scope>NUCLEOTIDE SEQUENCE</scope>
    <source>
        <strain evidence="1">AVDCRST_MAG26</strain>
    </source>
</reference>
<gene>
    <name evidence="1" type="ORF">AVDCRST_MAG26-2348</name>
</gene>
<feature type="non-terminal residue" evidence="1">
    <location>
        <position position="110"/>
    </location>
</feature>
<sequence length="110" mass="11789">WQCLNIMGYGCFTRSSATVSRSCCILAPGATGRCGATPGILTSCVTFRWCCSTTAATARATSHASSKPIDSRSMSPMSSPCSITWRCLVRRSGGTRTVVVATRLIQFKKR</sequence>
<evidence type="ECO:0000313" key="1">
    <source>
        <dbReference type="EMBL" id="CAA9261501.1"/>
    </source>
</evidence>
<protein>
    <submittedName>
        <fullName evidence="1">Uncharacterized protein</fullName>
    </submittedName>
</protein>